<reference evidence="1 2" key="1">
    <citation type="submission" date="2019-12" db="EMBL/GenBank/DDBJ databases">
        <title>Genome sequenceing of Clostridium bovifaecis.</title>
        <authorList>
            <person name="Yao Y."/>
        </authorList>
    </citation>
    <scope>NUCLEOTIDE SEQUENCE [LARGE SCALE GENOMIC DNA]</scope>
    <source>
        <strain evidence="1 2">BXX</strain>
    </source>
</reference>
<evidence type="ECO:0000313" key="1">
    <source>
        <dbReference type="EMBL" id="QGU94225.1"/>
    </source>
</evidence>
<dbReference type="InterPro" id="IPR014710">
    <property type="entry name" value="RmlC-like_jellyroll"/>
</dbReference>
<dbReference type="EMBL" id="CP046522">
    <property type="protein sequence ID" value="QGU94225.1"/>
    <property type="molecule type" value="Genomic_DNA"/>
</dbReference>
<name>A0A6I6F969_9CLOT</name>
<dbReference type="InterPro" id="IPR018490">
    <property type="entry name" value="cNMP-bd_dom_sf"/>
</dbReference>
<dbReference type="Gene3D" id="2.60.120.10">
    <property type="entry name" value="Jelly Rolls"/>
    <property type="match status" value="1"/>
</dbReference>
<organism evidence="1 2">
    <name type="scientific">Clostridium bovifaecis</name>
    <dbReference type="NCBI Taxonomy" id="2184719"/>
    <lineage>
        <taxon>Bacteria</taxon>
        <taxon>Bacillati</taxon>
        <taxon>Bacillota</taxon>
        <taxon>Clostridia</taxon>
        <taxon>Eubacteriales</taxon>
        <taxon>Clostridiaceae</taxon>
        <taxon>Clostridium</taxon>
    </lineage>
</organism>
<dbReference type="AlphaFoldDB" id="A0A6I6F969"/>
<dbReference type="SUPFAM" id="SSF51206">
    <property type="entry name" value="cAMP-binding domain-like"/>
    <property type="match status" value="1"/>
</dbReference>
<evidence type="ECO:0000313" key="2">
    <source>
        <dbReference type="Proteomes" id="UP000422764"/>
    </source>
</evidence>
<accession>A0A6I6F969</accession>
<sequence length="49" mass="5501">MIIQGEIIVQKIDEDGSILTIEKFRTGDNLGGNLLFSKDNSYPMTIMLQ</sequence>
<keyword evidence="2" id="KW-1185">Reference proteome</keyword>
<protein>
    <submittedName>
        <fullName evidence="1">Uncharacterized protein</fullName>
    </submittedName>
</protein>
<gene>
    <name evidence="1" type="ORF">GOM49_02925</name>
</gene>
<dbReference type="Proteomes" id="UP000422764">
    <property type="component" value="Chromosome"/>
</dbReference>
<proteinExistence type="predicted"/>